<dbReference type="AlphaFoldDB" id="A0A2I0X8T7"/>
<proteinExistence type="predicted"/>
<protein>
    <submittedName>
        <fullName evidence="1">Uncharacterized protein</fullName>
    </submittedName>
</protein>
<accession>A0A2I0X8T7</accession>
<name>A0A2I0X8T7_9ASPA</name>
<gene>
    <name evidence="1" type="ORF">MA16_Dca002852</name>
</gene>
<sequence length="66" mass="7529">MPPFPDTDRISTNSGPLCLPLCLKHQNGTDIQNFQNRTWTQTTESQRIPAPYNSLLISQHIKTFKS</sequence>
<organism evidence="1 2">
    <name type="scientific">Dendrobium catenatum</name>
    <dbReference type="NCBI Taxonomy" id="906689"/>
    <lineage>
        <taxon>Eukaryota</taxon>
        <taxon>Viridiplantae</taxon>
        <taxon>Streptophyta</taxon>
        <taxon>Embryophyta</taxon>
        <taxon>Tracheophyta</taxon>
        <taxon>Spermatophyta</taxon>
        <taxon>Magnoliopsida</taxon>
        <taxon>Liliopsida</taxon>
        <taxon>Asparagales</taxon>
        <taxon>Orchidaceae</taxon>
        <taxon>Epidendroideae</taxon>
        <taxon>Malaxideae</taxon>
        <taxon>Dendrobiinae</taxon>
        <taxon>Dendrobium</taxon>
    </lineage>
</organism>
<reference evidence="1 2" key="1">
    <citation type="journal article" date="2016" name="Sci. Rep.">
        <title>The Dendrobium catenatum Lindl. genome sequence provides insights into polysaccharide synthase, floral development and adaptive evolution.</title>
        <authorList>
            <person name="Zhang G.Q."/>
            <person name="Xu Q."/>
            <person name="Bian C."/>
            <person name="Tsai W.C."/>
            <person name="Yeh C.M."/>
            <person name="Liu K.W."/>
            <person name="Yoshida K."/>
            <person name="Zhang L.S."/>
            <person name="Chang S.B."/>
            <person name="Chen F."/>
            <person name="Shi Y."/>
            <person name="Su Y.Y."/>
            <person name="Zhang Y.Q."/>
            <person name="Chen L.J."/>
            <person name="Yin Y."/>
            <person name="Lin M."/>
            <person name="Huang H."/>
            <person name="Deng H."/>
            <person name="Wang Z.W."/>
            <person name="Zhu S.L."/>
            <person name="Zhao X."/>
            <person name="Deng C."/>
            <person name="Niu S.C."/>
            <person name="Huang J."/>
            <person name="Wang M."/>
            <person name="Liu G.H."/>
            <person name="Yang H.J."/>
            <person name="Xiao X.J."/>
            <person name="Hsiao Y.Y."/>
            <person name="Wu W.L."/>
            <person name="Chen Y.Y."/>
            <person name="Mitsuda N."/>
            <person name="Ohme-Takagi M."/>
            <person name="Luo Y.B."/>
            <person name="Van de Peer Y."/>
            <person name="Liu Z.J."/>
        </authorList>
    </citation>
    <scope>NUCLEOTIDE SEQUENCE [LARGE SCALE GENOMIC DNA]</scope>
    <source>
        <tissue evidence="1">The whole plant</tissue>
    </source>
</reference>
<dbReference type="EMBL" id="KZ502052">
    <property type="protein sequence ID" value="PKU84339.1"/>
    <property type="molecule type" value="Genomic_DNA"/>
</dbReference>
<dbReference type="Proteomes" id="UP000233837">
    <property type="component" value="Unassembled WGS sequence"/>
</dbReference>
<reference evidence="1 2" key="2">
    <citation type="journal article" date="2017" name="Nature">
        <title>The Apostasia genome and the evolution of orchids.</title>
        <authorList>
            <person name="Zhang G.Q."/>
            <person name="Liu K.W."/>
            <person name="Li Z."/>
            <person name="Lohaus R."/>
            <person name="Hsiao Y.Y."/>
            <person name="Niu S.C."/>
            <person name="Wang J.Y."/>
            <person name="Lin Y.C."/>
            <person name="Xu Q."/>
            <person name="Chen L.J."/>
            <person name="Yoshida K."/>
            <person name="Fujiwara S."/>
            <person name="Wang Z.W."/>
            <person name="Zhang Y.Q."/>
            <person name="Mitsuda N."/>
            <person name="Wang M."/>
            <person name="Liu G.H."/>
            <person name="Pecoraro L."/>
            <person name="Huang H.X."/>
            <person name="Xiao X.J."/>
            <person name="Lin M."/>
            <person name="Wu X.Y."/>
            <person name="Wu W.L."/>
            <person name="Chen Y.Y."/>
            <person name="Chang S.B."/>
            <person name="Sakamoto S."/>
            <person name="Ohme-Takagi M."/>
            <person name="Yagi M."/>
            <person name="Zeng S.J."/>
            <person name="Shen C.Y."/>
            <person name="Yeh C.M."/>
            <person name="Luo Y.B."/>
            <person name="Tsai W.C."/>
            <person name="Van de Peer Y."/>
            <person name="Liu Z.J."/>
        </authorList>
    </citation>
    <scope>NUCLEOTIDE SEQUENCE [LARGE SCALE GENOMIC DNA]</scope>
    <source>
        <tissue evidence="1">The whole plant</tissue>
    </source>
</reference>
<evidence type="ECO:0000313" key="2">
    <source>
        <dbReference type="Proteomes" id="UP000233837"/>
    </source>
</evidence>
<keyword evidence="2" id="KW-1185">Reference proteome</keyword>
<evidence type="ECO:0000313" key="1">
    <source>
        <dbReference type="EMBL" id="PKU84339.1"/>
    </source>
</evidence>